<proteinExistence type="predicted"/>
<dbReference type="GeneID" id="29119285"/>
<evidence type="ECO:0000256" key="1">
    <source>
        <dbReference type="SAM" id="MobiDB-lite"/>
    </source>
</evidence>
<dbReference type="VEuPathDB" id="FungiDB:CC77DRAFT_918382"/>
<gene>
    <name evidence="2" type="ORF">CC77DRAFT_918382</name>
</gene>
<feature type="non-terminal residue" evidence="2">
    <location>
        <position position="1"/>
    </location>
</feature>
<feature type="compositionally biased region" description="Basic and acidic residues" evidence="1">
    <location>
        <begin position="34"/>
        <end position="44"/>
    </location>
</feature>
<evidence type="ECO:0000313" key="2">
    <source>
        <dbReference type="EMBL" id="OAG17250.1"/>
    </source>
</evidence>
<evidence type="ECO:0000313" key="3">
    <source>
        <dbReference type="Proteomes" id="UP000077248"/>
    </source>
</evidence>
<organism evidence="2 3">
    <name type="scientific">Alternaria alternata</name>
    <name type="common">Alternaria rot fungus</name>
    <name type="synonym">Torula alternata</name>
    <dbReference type="NCBI Taxonomy" id="5599"/>
    <lineage>
        <taxon>Eukaryota</taxon>
        <taxon>Fungi</taxon>
        <taxon>Dikarya</taxon>
        <taxon>Ascomycota</taxon>
        <taxon>Pezizomycotina</taxon>
        <taxon>Dothideomycetes</taxon>
        <taxon>Pleosporomycetidae</taxon>
        <taxon>Pleosporales</taxon>
        <taxon>Pleosporineae</taxon>
        <taxon>Pleosporaceae</taxon>
        <taxon>Alternaria</taxon>
        <taxon>Alternaria sect. Alternaria</taxon>
        <taxon>Alternaria alternata complex</taxon>
    </lineage>
</organism>
<dbReference type="EMBL" id="KV441487">
    <property type="protein sequence ID" value="OAG17250.1"/>
    <property type="molecule type" value="Genomic_DNA"/>
</dbReference>
<reference evidence="2 3" key="1">
    <citation type="submission" date="2016-05" db="EMBL/GenBank/DDBJ databases">
        <title>Comparative analysis of secretome profiles of manganese(II)-oxidizing ascomycete fungi.</title>
        <authorList>
            <consortium name="DOE Joint Genome Institute"/>
            <person name="Zeiner C.A."/>
            <person name="Purvine S.O."/>
            <person name="Zink E.M."/>
            <person name="Wu S."/>
            <person name="Pasa-Tolic L."/>
            <person name="Chaput D.L."/>
            <person name="Haridas S."/>
            <person name="Grigoriev I.V."/>
            <person name="Santelli C.M."/>
            <person name="Hansel C.M."/>
        </authorList>
    </citation>
    <scope>NUCLEOTIDE SEQUENCE [LARGE SCALE GENOMIC DNA]</scope>
    <source>
        <strain evidence="2 3">SRC1lrK2f</strain>
    </source>
</reference>
<sequence>ELGFEGLDRFADRHFDKTYDRLPAIPRTAKQKRKLEQRQREYLQKTHGQAPQDGPYPPRNHPENQPGNHPDKGYTSRSTAPESANGYNSDPEMYAPDSRQDRYGRDDRYREPEQNGYTAPGPGFKVPRGRDGPGDTRGMQVAVRLVQRHANSKLTCNSHMSNKPSLNT</sequence>
<accession>A0A177DDN4</accession>
<name>A0A177DDN4_ALTAL</name>
<dbReference type="OMA" id="YWDRTYD"/>
<feature type="non-terminal residue" evidence="2">
    <location>
        <position position="168"/>
    </location>
</feature>
<feature type="compositionally biased region" description="Polar residues" evidence="1">
    <location>
        <begin position="75"/>
        <end position="88"/>
    </location>
</feature>
<feature type="region of interest" description="Disordered" evidence="1">
    <location>
        <begin position="18"/>
        <end position="137"/>
    </location>
</feature>
<dbReference type="RefSeq" id="XP_018382671.1">
    <property type="nucleotide sequence ID" value="XM_018533691.1"/>
</dbReference>
<dbReference type="AlphaFoldDB" id="A0A177DDN4"/>
<dbReference type="Proteomes" id="UP000077248">
    <property type="component" value="Unassembled WGS sequence"/>
</dbReference>
<dbReference type="STRING" id="5599.A0A177DDN4"/>
<dbReference type="KEGG" id="aalt:CC77DRAFT_918382"/>
<keyword evidence="3" id="KW-1185">Reference proteome</keyword>
<feature type="compositionally biased region" description="Basic and acidic residues" evidence="1">
    <location>
        <begin position="98"/>
        <end position="113"/>
    </location>
</feature>
<protein>
    <submittedName>
        <fullName evidence="2">Uncharacterized protein</fullName>
    </submittedName>
</protein>